<dbReference type="KEGG" id="bcj:BCAL0936"/>
<keyword evidence="3 6" id="KW-0812">Transmembrane</keyword>
<keyword evidence="9" id="KW-1185">Reference proteome</keyword>
<feature type="transmembrane region" description="Helical" evidence="6">
    <location>
        <begin position="91"/>
        <end position="110"/>
    </location>
</feature>
<protein>
    <submittedName>
        <fullName evidence="8">Transmembrane transporter protein</fullName>
    </submittedName>
</protein>
<keyword evidence="2" id="KW-1003">Cell membrane</keyword>
<dbReference type="GO" id="GO:0006825">
    <property type="term" value="P:copper ion transport"/>
    <property type="evidence" value="ECO:0007669"/>
    <property type="project" value="InterPro"/>
</dbReference>
<dbReference type="Proteomes" id="UP000001035">
    <property type="component" value="Chromosome 1"/>
</dbReference>
<dbReference type="InterPro" id="IPR008457">
    <property type="entry name" value="Cu-R_CopD_dom"/>
</dbReference>
<dbReference type="GO" id="GO:0005886">
    <property type="term" value="C:plasma membrane"/>
    <property type="evidence" value="ECO:0007669"/>
    <property type="project" value="UniProtKB-SubCell"/>
</dbReference>
<feature type="domain" description="Copper resistance protein D" evidence="7">
    <location>
        <begin position="213"/>
        <end position="314"/>
    </location>
</feature>
<evidence type="ECO:0000256" key="1">
    <source>
        <dbReference type="ARBA" id="ARBA00004651"/>
    </source>
</evidence>
<keyword evidence="4 6" id="KW-1133">Transmembrane helix</keyword>
<comment type="subcellular location">
    <subcellularLocation>
        <location evidence="1">Cell membrane</location>
        <topology evidence="1">Multi-pass membrane protein</topology>
    </subcellularLocation>
</comment>
<dbReference type="HOGENOM" id="CLU_896230_0_0_4"/>
<dbReference type="PANTHER" id="PTHR34820:SF4">
    <property type="entry name" value="INNER MEMBRANE PROTEIN YEBZ"/>
    <property type="match status" value="1"/>
</dbReference>
<evidence type="ECO:0000256" key="5">
    <source>
        <dbReference type="ARBA" id="ARBA00023136"/>
    </source>
</evidence>
<name>B4EBW6_BURCJ</name>
<evidence type="ECO:0000313" key="8">
    <source>
        <dbReference type="EMBL" id="CAR51242.1"/>
    </source>
</evidence>
<reference evidence="8 9" key="1">
    <citation type="journal article" date="2009" name="J. Bacteriol.">
        <title>The genome of Burkholderia cenocepacia J2315, an epidemic pathogen of cystic fibrosis patients.</title>
        <authorList>
            <person name="Holden M.T."/>
            <person name="Seth-Smith H.M."/>
            <person name="Crossman L.C."/>
            <person name="Sebaihia M."/>
            <person name="Bentley S.D."/>
            <person name="Cerdeno-Tarraga A.M."/>
            <person name="Thomson N.R."/>
            <person name="Bason N."/>
            <person name="Quail M.A."/>
            <person name="Sharp S."/>
            <person name="Cherevach I."/>
            <person name="Churcher C."/>
            <person name="Goodhead I."/>
            <person name="Hauser H."/>
            <person name="Holroyd N."/>
            <person name="Mungall K."/>
            <person name="Scott P."/>
            <person name="Walker D."/>
            <person name="White B."/>
            <person name="Rose H."/>
            <person name="Iversen P."/>
            <person name="Mil-Homens D."/>
            <person name="Rocha E.P."/>
            <person name="Fialho A.M."/>
            <person name="Baldwin A."/>
            <person name="Dowson C."/>
            <person name="Barrell B.G."/>
            <person name="Govan J.R."/>
            <person name="Vandamme P."/>
            <person name="Hart C.A."/>
            <person name="Mahenthiralingam E."/>
            <person name="Parkhill J."/>
        </authorList>
    </citation>
    <scope>NUCLEOTIDE SEQUENCE [LARGE SCALE GENOMIC DNA]</scope>
    <source>
        <strain evidence="9">ATCC BAA-245 / DSM 16553 / LMG 16656 / NCTC 13227 / J2315 / CF5610</strain>
    </source>
</reference>
<feature type="transmembrane region" description="Helical" evidence="6">
    <location>
        <begin position="180"/>
        <end position="201"/>
    </location>
</feature>
<feature type="transmembrane region" description="Helical" evidence="6">
    <location>
        <begin position="64"/>
        <end position="84"/>
    </location>
</feature>
<feature type="transmembrane region" description="Helical" evidence="6">
    <location>
        <begin position="21"/>
        <end position="44"/>
    </location>
</feature>
<evidence type="ECO:0000256" key="2">
    <source>
        <dbReference type="ARBA" id="ARBA00022475"/>
    </source>
</evidence>
<organism evidence="8 9">
    <name type="scientific">Burkholderia cenocepacia (strain ATCC BAA-245 / DSM 16553 / LMG 16656 / NCTC 13227 / J2315 / CF5610)</name>
    <name type="common">Burkholderia cepacia (strain J2315)</name>
    <dbReference type="NCBI Taxonomy" id="216591"/>
    <lineage>
        <taxon>Bacteria</taxon>
        <taxon>Pseudomonadati</taxon>
        <taxon>Pseudomonadota</taxon>
        <taxon>Betaproteobacteria</taxon>
        <taxon>Burkholderiales</taxon>
        <taxon>Burkholderiaceae</taxon>
        <taxon>Burkholderia</taxon>
        <taxon>Burkholderia cepacia complex</taxon>
    </lineage>
</organism>
<dbReference type="EMBL" id="AM747720">
    <property type="protein sequence ID" value="CAR51242.1"/>
    <property type="molecule type" value="Genomic_DNA"/>
</dbReference>
<sequence>MPPHCRPAACGRVRAMKFDSLWIGQVALAALMDAAFAMAVGSALLKAWLGKDGARPVVAPSHPAWLRAQHSLVAAALALVLADLGWLVYEAATMSGAGLGGAFAAIPVMLMQTHTGFAWSVAFAGAVVLAIVALAKPDGPLAHAVLWLAVIVVAAGKASLGHAADSGVLSAAVGVQTLHLLATAVWGGLVLAGGLAVLPALGSSVARGALIRIGQHLSRTSIVAVVFVLGTGVLNAIRGLGGSLAPLDGSTWGRVLLLKLLLVALALVLGGLNRFSALPRLRRTASTEDAHTFRNILHLEGMTMIGVFVAAAVLSFSVPGFAALG</sequence>
<evidence type="ECO:0000259" key="7">
    <source>
        <dbReference type="Pfam" id="PF05425"/>
    </source>
</evidence>
<feature type="transmembrane region" description="Helical" evidence="6">
    <location>
        <begin position="304"/>
        <end position="324"/>
    </location>
</feature>
<accession>B4EBW6</accession>
<evidence type="ECO:0000256" key="4">
    <source>
        <dbReference type="ARBA" id="ARBA00022989"/>
    </source>
</evidence>
<feature type="transmembrane region" description="Helical" evidence="6">
    <location>
        <begin position="116"/>
        <end position="134"/>
    </location>
</feature>
<dbReference type="AlphaFoldDB" id="B4EBW6"/>
<evidence type="ECO:0000256" key="3">
    <source>
        <dbReference type="ARBA" id="ARBA00022692"/>
    </source>
</evidence>
<dbReference type="Pfam" id="PF05425">
    <property type="entry name" value="CopD"/>
    <property type="match status" value="1"/>
</dbReference>
<gene>
    <name evidence="8" type="ORF">BCAL0936</name>
</gene>
<dbReference type="PANTHER" id="PTHR34820">
    <property type="entry name" value="INNER MEMBRANE PROTEIN YEBZ"/>
    <property type="match status" value="1"/>
</dbReference>
<proteinExistence type="predicted"/>
<keyword evidence="5 6" id="KW-0472">Membrane</keyword>
<dbReference type="InterPro" id="IPR032694">
    <property type="entry name" value="CopC/D"/>
</dbReference>
<feature type="transmembrane region" description="Helical" evidence="6">
    <location>
        <begin position="252"/>
        <end position="272"/>
    </location>
</feature>
<feature type="transmembrane region" description="Helical" evidence="6">
    <location>
        <begin position="222"/>
        <end position="240"/>
    </location>
</feature>
<evidence type="ECO:0000256" key="6">
    <source>
        <dbReference type="SAM" id="Phobius"/>
    </source>
</evidence>
<feature type="transmembrane region" description="Helical" evidence="6">
    <location>
        <begin position="141"/>
        <end position="160"/>
    </location>
</feature>
<dbReference type="eggNOG" id="COG1276">
    <property type="taxonomic scope" value="Bacteria"/>
</dbReference>
<evidence type="ECO:0000313" key="9">
    <source>
        <dbReference type="Proteomes" id="UP000001035"/>
    </source>
</evidence>